<reference evidence="13" key="2">
    <citation type="submission" date="2023-06" db="EMBL/GenBank/DDBJ databases">
        <authorList>
            <consortium name="Lawrence Berkeley National Laboratory"/>
            <person name="Haridas S."/>
            <person name="Hensen N."/>
            <person name="Bonometti L."/>
            <person name="Westerberg I."/>
            <person name="Brannstrom I.O."/>
            <person name="Guillou S."/>
            <person name="Cros-Aarteil S."/>
            <person name="Calhoun S."/>
            <person name="Kuo A."/>
            <person name="Mondo S."/>
            <person name="Pangilinan J."/>
            <person name="Riley R."/>
            <person name="Labutti K."/>
            <person name="Andreopoulos B."/>
            <person name="Lipzen A."/>
            <person name="Chen C."/>
            <person name="Yanf M."/>
            <person name="Daum C."/>
            <person name="Ng V."/>
            <person name="Clum A."/>
            <person name="Steindorff A."/>
            <person name="Ohm R."/>
            <person name="Martin F."/>
            <person name="Silar P."/>
            <person name="Natvig D."/>
            <person name="Lalanne C."/>
            <person name="Gautier V."/>
            <person name="Ament-Velasquez S.L."/>
            <person name="Kruys A."/>
            <person name="Hutchinson M.I."/>
            <person name="Powell A.J."/>
            <person name="Barry K."/>
            <person name="Miller A.N."/>
            <person name="Grigoriev I.V."/>
            <person name="Debuchy R."/>
            <person name="Gladieux P."/>
            <person name="Thoren M.H."/>
            <person name="Johannesson H."/>
        </authorList>
    </citation>
    <scope>NUCLEOTIDE SEQUENCE</scope>
    <source>
        <strain evidence="13">SMH4131-1</strain>
    </source>
</reference>
<reference evidence="13" key="1">
    <citation type="journal article" date="2023" name="Mol. Phylogenet. Evol.">
        <title>Genome-scale phylogeny and comparative genomics of the fungal order Sordariales.</title>
        <authorList>
            <person name="Hensen N."/>
            <person name="Bonometti L."/>
            <person name="Westerberg I."/>
            <person name="Brannstrom I.O."/>
            <person name="Guillou S."/>
            <person name="Cros-Aarteil S."/>
            <person name="Calhoun S."/>
            <person name="Haridas S."/>
            <person name="Kuo A."/>
            <person name="Mondo S."/>
            <person name="Pangilinan J."/>
            <person name="Riley R."/>
            <person name="LaButti K."/>
            <person name="Andreopoulos B."/>
            <person name="Lipzen A."/>
            <person name="Chen C."/>
            <person name="Yan M."/>
            <person name="Daum C."/>
            <person name="Ng V."/>
            <person name="Clum A."/>
            <person name="Steindorff A."/>
            <person name="Ohm R.A."/>
            <person name="Martin F."/>
            <person name="Silar P."/>
            <person name="Natvig D.O."/>
            <person name="Lalanne C."/>
            <person name="Gautier V."/>
            <person name="Ament-Velasquez S.L."/>
            <person name="Kruys A."/>
            <person name="Hutchinson M.I."/>
            <person name="Powell A.J."/>
            <person name="Barry K."/>
            <person name="Miller A.N."/>
            <person name="Grigoriev I.V."/>
            <person name="Debuchy R."/>
            <person name="Gladieux P."/>
            <person name="Hiltunen Thoren M."/>
            <person name="Johannesson H."/>
        </authorList>
    </citation>
    <scope>NUCLEOTIDE SEQUENCE</scope>
    <source>
        <strain evidence="13">SMH4131-1</strain>
    </source>
</reference>
<keyword evidence="9" id="KW-0325">Glycoprotein</keyword>
<dbReference type="PANTHER" id="PTHR32361">
    <property type="entry name" value="FERRIC/CUPRIC REDUCTASE TRANSMEMBRANE COMPONENT"/>
    <property type="match status" value="1"/>
</dbReference>
<comment type="caution">
    <text evidence="13">The sequence shown here is derived from an EMBL/GenBank/DDBJ whole genome shotgun (WGS) entry which is preliminary data.</text>
</comment>
<evidence type="ECO:0000256" key="4">
    <source>
        <dbReference type="ARBA" id="ARBA00022692"/>
    </source>
</evidence>
<dbReference type="PANTHER" id="PTHR32361:SF9">
    <property type="entry name" value="FERRIC REDUCTASE TRANSMEMBRANE COMPONENT 3-RELATED"/>
    <property type="match status" value="1"/>
</dbReference>
<evidence type="ECO:0000256" key="6">
    <source>
        <dbReference type="ARBA" id="ARBA00023002"/>
    </source>
</evidence>
<keyword evidence="4 11" id="KW-0812">Transmembrane</keyword>
<dbReference type="Gene3D" id="3.40.50.80">
    <property type="entry name" value="Nucleotide-binding domain of ferredoxin-NADP reductase (FNR) module"/>
    <property type="match status" value="1"/>
</dbReference>
<protein>
    <submittedName>
        <fullName evidence="13">Ferric reductase NAD binding domain-containing protein</fullName>
    </submittedName>
</protein>
<dbReference type="InterPro" id="IPR039261">
    <property type="entry name" value="FNR_nucleotide-bd"/>
</dbReference>
<feature type="region of interest" description="Disordered" evidence="10">
    <location>
        <begin position="491"/>
        <end position="525"/>
    </location>
</feature>
<name>A0AAE0I857_9PEZI</name>
<dbReference type="SFLD" id="SFLDS00052">
    <property type="entry name" value="Ferric_Reductase_Domain"/>
    <property type="match status" value="1"/>
</dbReference>
<dbReference type="SUPFAM" id="SSF52343">
    <property type="entry name" value="Ferredoxin reductase-like, C-terminal NADP-linked domain"/>
    <property type="match status" value="1"/>
</dbReference>
<dbReference type="InterPro" id="IPR017927">
    <property type="entry name" value="FAD-bd_FR_type"/>
</dbReference>
<evidence type="ECO:0000256" key="8">
    <source>
        <dbReference type="ARBA" id="ARBA00023136"/>
    </source>
</evidence>
<keyword evidence="3" id="KW-0813">Transport</keyword>
<evidence type="ECO:0000256" key="3">
    <source>
        <dbReference type="ARBA" id="ARBA00022448"/>
    </source>
</evidence>
<dbReference type="GO" id="GO:0006826">
    <property type="term" value="P:iron ion transport"/>
    <property type="evidence" value="ECO:0007669"/>
    <property type="project" value="TreeGrafter"/>
</dbReference>
<dbReference type="Proteomes" id="UP001286456">
    <property type="component" value="Unassembled WGS sequence"/>
</dbReference>
<comment type="subcellular location">
    <subcellularLocation>
        <location evidence="1">Membrane</location>
        <topology evidence="1">Multi-pass membrane protein</topology>
    </subcellularLocation>
</comment>
<organism evidence="13 14">
    <name type="scientific">Cercophora scortea</name>
    <dbReference type="NCBI Taxonomy" id="314031"/>
    <lineage>
        <taxon>Eukaryota</taxon>
        <taxon>Fungi</taxon>
        <taxon>Dikarya</taxon>
        <taxon>Ascomycota</taxon>
        <taxon>Pezizomycotina</taxon>
        <taxon>Sordariomycetes</taxon>
        <taxon>Sordariomycetidae</taxon>
        <taxon>Sordariales</taxon>
        <taxon>Lasiosphaeriaceae</taxon>
        <taxon>Cercophora</taxon>
    </lineage>
</organism>
<evidence type="ECO:0000256" key="7">
    <source>
        <dbReference type="ARBA" id="ARBA00023065"/>
    </source>
</evidence>
<feature type="transmembrane region" description="Helical" evidence="11">
    <location>
        <begin position="232"/>
        <end position="252"/>
    </location>
</feature>
<dbReference type="SFLD" id="SFLDG01168">
    <property type="entry name" value="Ferric_reductase_subgroup_(FRE"/>
    <property type="match status" value="1"/>
</dbReference>
<evidence type="ECO:0000313" key="14">
    <source>
        <dbReference type="Proteomes" id="UP001286456"/>
    </source>
</evidence>
<feature type="transmembrane region" description="Helical" evidence="11">
    <location>
        <begin position="104"/>
        <end position="122"/>
    </location>
</feature>
<evidence type="ECO:0000313" key="13">
    <source>
        <dbReference type="EMBL" id="KAK3319902.1"/>
    </source>
</evidence>
<dbReference type="Pfam" id="PF01794">
    <property type="entry name" value="Ferric_reduct"/>
    <property type="match status" value="1"/>
</dbReference>
<evidence type="ECO:0000259" key="12">
    <source>
        <dbReference type="PROSITE" id="PS51384"/>
    </source>
</evidence>
<evidence type="ECO:0000256" key="10">
    <source>
        <dbReference type="SAM" id="MobiDB-lite"/>
    </source>
</evidence>
<feature type="transmembrane region" description="Helical" evidence="11">
    <location>
        <begin position="201"/>
        <end position="220"/>
    </location>
</feature>
<evidence type="ECO:0000256" key="11">
    <source>
        <dbReference type="SAM" id="Phobius"/>
    </source>
</evidence>
<gene>
    <name evidence="13" type="ORF">B0T19DRAFT_274450</name>
</gene>
<dbReference type="CDD" id="cd06186">
    <property type="entry name" value="NOX_Duox_like_FAD_NADP"/>
    <property type="match status" value="1"/>
</dbReference>
<feature type="transmembrane region" description="Helical" evidence="11">
    <location>
        <begin position="25"/>
        <end position="43"/>
    </location>
</feature>
<dbReference type="GO" id="GO:0005886">
    <property type="term" value="C:plasma membrane"/>
    <property type="evidence" value="ECO:0007669"/>
    <property type="project" value="TreeGrafter"/>
</dbReference>
<dbReference type="GO" id="GO:0006879">
    <property type="term" value="P:intracellular iron ion homeostasis"/>
    <property type="evidence" value="ECO:0007669"/>
    <property type="project" value="TreeGrafter"/>
</dbReference>
<dbReference type="GO" id="GO:0015677">
    <property type="term" value="P:copper ion import"/>
    <property type="evidence" value="ECO:0007669"/>
    <property type="project" value="TreeGrafter"/>
</dbReference>
<accession>A0AAE0I857</accession>
<feature type="transmembrane region" description="Helical" evidence="11">
    <location>
        <begin position="176"/>
        <end position="195"/>
    </location>
</feature>
<comment type="similarity">
    <text evidence="2">Belongs to the ferric reductase (FRE) family.</text>
</comment>
<keyword evidence="6" id="KW-0560">Oxidoreductase</keyword>
<feature type="domain" description="FAD-binding FR-type" evidence="12">
    <location>
        <begin position="273"/>
        <end position="410"/>
    </location>
</feature>
<sequence>MAWPYHFLDLSEEEKHSRRLALDQYASYAQLSALLPVAVVLLYRVAGAVRSRKGAYAAIPNSPSLKAQRRGGLAAWKTRIRILKWWLGGDVLMFEGVWGQRDQWIGGALWFFWLLLLCILDTRQDYLHLTKRFGMIAASQYPLQYLLALKSLNPLAYAFRSSHEQVNRWHRVLGRITYALLCLHAAFYLNFFVQASLLQRLLVPIVAFGVTAFLGLTLLSTTALRCVRRYSYRLFFVTHLMVAIAMPPLLYFHAKPARAFMIEAIAVFFADLVSRKLDTVTANAALESIPGTNLVKITASIPFKKVNRFREHPGSHIYLSVPAAARHSPNPASADYLLFEFLFNPFTVADVDEKTGDLTLVARHRAGPMTAALHRFAGAGLSKAGGPITLKDEAKIPLYIEGPYGVAKHFLNLAGNDFDRVLLVGGGVGATFTVPLYRFIVAENPAARVEMVWAVRGAGDATWAVGAEAQGILSDENVHIFLTGDVIGSADSSATTTPSSKQKATTRGRTGRGASIIETTNPMGNDADGEVELSAMYRDRRRNKFTSQHNRKRPDLKKIVDDVFKHGQEERVAVVVCGPAEMASELREHVGDWVRKGRSVWWHNESFGF</sequence>
<keyword evidence="8 11" id="KW-0472">Membrane</keyword>
<keyword evidence="5 11" id="KW-1133">Transmembrane helix</keyword>
<dbReference type="PROSITE" id="PS51384">
    <property type="entry name" value="FAD_FR"/>
    <property type="match status" value="1"/>
</dbReference>
<dbReference type="InterPro" id="IPR013130">
    <property type="entry name" value="Fe3_Rdtase_TM_dom"/>
</dbReference>
<dbReference type="Pfam" id="PF08030">
    <property type="entry name" value="NAD_binding_6"/>
    <property type="match status" value="1"/>
</dbReference>
<dbReference type="EMBL" id="JAUEPO010000006">
    <property type="protein sequence ID" value="KAK3319902.1"/>
    <property type="molecule type" value="Genomic_DNA"/>
</dbReference>
<feature type="transmembrane region" description="Helical" evidence="11">
    <location>
        <begin position="82"/>
        <end position="98"/>
    </location>
</feature>
<dbReference type="InterPro" id="IPR051410">
    <property type="entry name" value="Ferric/Cupric_Reductase"/>
</dbReference>
<evidence type="ECO:0000256" key="9">
    <source>
        <dbReference type="ARBA" id="ARBA00023180"/>
    </source>
</evidence>
<feature type="compositionally biased region" description="Low complexity" evidence="10">
    <location>
        <begin position="491"/>
        <end position="500"/>
    </location>
</feature>
<evidence type="ECO:0000256" key="5">
    <source>
        <dbReference type="ARBA" id="ARBA00022989"/>
    </source>
</evidence>
<keyword evidence="7" id="KW-0406">Ion transport</keyword>
<evidence type="ECO:0000256" key="2">
    <source>
        <dbReference type="ARBA" id="ARBA00006278"/>
    </source>
</evidence>
<dbReference type="InterPro" id="IPR013121">
    <property type="entry name" value="Fe_red_NAD-bd_6"/>
</dbReference>
<evidence type="ECO:0000256" key="1">
    <source>
        <dbReference type="ARBA" id="ARBA00004141"/>
    </source>
</evidence>
<dbReference type="GO" id="GO:0000293">
    <property type="term" value="F:ferric-chelate reductase activity"/>
    <property type="evidence" value="ECO:0007669"/>
    <property type="project" value="TreeGrafter"/>
</dbReference>
<keyword evidence="14" id="KW-1185">Reference proteome</keyword>
<proteinExistence type="inferred from homology"/>
<dbReference type="AlphaFoldDB" id="A0AAE0I857"/>